<name>A0ACB8QUF2_9AGAM</name>
<proteinExistence type="predicted"/>
<comment type="caution">
    <text evidence="1">The sequence shown here is derived from an EMBL/GenBank/DDBJ whole genome shotgun (WGS) entry which is preliminary data.</text>
</comment>
<reference evidence="1" key="2">
    <citation type="journal article" date="2022" name="New Phytol.">
        <title>Evolutionary transition to the ectomycorrhizal habit in the genomes of a hyperdiverse lineage of mushroom-forming fungi.</title>
        <authorList>
            <person name="Looney B."/>
            <person name="Miyauchi S."/>
            <person name="Morin E."/>
            <person name="Drula E."/>
            <person name="Courty P.E."/>
            <person name="Kohler A."/>
            <person name="Kuo A."/>
            <person name="LaButti K."/>
            <person name="Pangilinan J."/>
            <person name="Lipzen A."/>
            <person name="Riley R."/>
            <person name="Andreopoulos W."/>
            <person name="He G."/>
            <person name="Johnson J."/>
            <person name="Nolan M."/>
            <person name="Tritt A."/>
            <person name="Barry K.W."/>
            <person name="Grigoriev I.V."/>
            <person name="Nagy L.G."/>
            <person name="Hibbett D."/>
            <person name="Henrissat B."/>
            <person name="Matheny P.B."/>
            <person name="Labbe J."/>
            <person name="Martin F.M."/>
        </authorList>
    </citation>
    <scope>NUCLEOTIDE SEQUENCE</scope>
    <source>
        <strain evidence="1">EC-137</strain>
    </source>
</reference>
<feature type="non-terminal residue" evidence="1">
    <location>
        <position position="1"/>
    </location>
</feature>
<keyword evidence="2" id="KW-1185">Reference proteome</keyword>
<protein>
    <submittedName>
        <fullName evidence="1">Kinesin motor domain-containing protein</fullName>
    </submittedName>
</protein>
<gene>
    <name evidence="1" type="ORF">K488DRAFT_28135</name>
</gene>
<evidence type="ECO:0000313" key="2">
    <source>
        <dbReference type="Proteomes" id="UP000814128"/>
    </source>
</evidence>
<sequence>EIQENSPIITQSDGARSNSVTIETAAPSSILGIVSLPPTRTYPFDVVFGPEADQSMIYNDVVNPMLEEVIMGYNCTLFAYGQTGTGKTHTMQGDLGTTPMGNPTAQAGMIPRTLFRLFQQLESSNVDFSVKISYVELYNEELRDLLATELAAPAGNIQPMGMGSRPEAGGLKIFDDASRKGVFIQGLEEIAVRSAQDALALLVKGSDRRQIAATKFNDHSSRSHSVFSITVHTKETSSVGDDLLRVGKMNLVDLAGSENIGRSGAENKRAREAGMINQSLLTLGRVINALVERSSHIPYRESKLTRLLQDSLGGRTKTCIIATISPARSNMEETLSTLDYAIRAKSIRNKPEVNQRMTRNALLKEYIGEIERLKADLLAAREKNGIFFSEDTWNQMSVEHELTRTEMEEAKRQVEVVEGQLRAVREEFEESMNLLVTRDSELKNTRERLEETTGALQMTEEQLHVTKGALEDEIVVRQAYQENEAIIDEIARGLKKTVHESLADNEALHAKLARKAALFNSNTSTVLSQTKSISTESHKLTGDLDAFLKTASAALSKLRAGAEQHQAVEAETLSVHSARVSEQIARMQNALAAMTAKDEAAGEALNAAQTSIKDALDTLKGGFAAWSEKFKLSSSAMYTEIEKASLTGYQTMDKAVKAMSLLVDGILREAQEHIDRECKSVLEAKALAEVAAKDEVRRLKEQNAHLARLLQAERTKSEKAKDDLIKRISGLLGDFVSDRDRSLREAFADISEGNEKAQGALASFETEHGQLVDGLTARGKDWSVGLEKKTGENKRLRDGSLKSLNAINNTLRDGFANIQASTAQSMTSYSNEVHKYSGTLTKTSSDAFEQYHRAKKARLEITSVMSVDTQSGLRQLQRGIASTSRNVEAHTSKVTSETTKLSESIKAHHSASTQRLVTVQSAARTLVDQGAREDLPTGRTPPKRTHTFVDSWELTRSRDALLRDRAKRG</sequence>
<dbReference type="EMBL" id="MU273490">
    <property type="protein sequence ID" value="KAI0035071.1"/>
    <property type="molecule type" value="Genomic_DNA"/>
</dbReference>
<reference evidence="1" key="1">
    <citation type="submission" date="2021-02" db="EMBL/GenBank/DDBJ databases">
        <authorList>
            <consortium name="DOE Joint Genome Institute"/>
            <person name="Ahrendt S."/>
            <person name="Looney B.P."/>
            <person name="Miyauchi S."/>
            <person name="Morin E."/>
            <person name="Drula E."/>
            <person name="Courty P.E."/>
            <person name="Chicoki N."/>
            <person name="Fauchery L."/>
            <person name="Kohler A."/>
            <person name="Kuo A."/>
            <person name="Labutti K."/>
            <person name="Pangilinan J."/>
            <person name="Lipzen A."/>
            <person name="Riley R."/>
            <person name="Andreopoulos W."/>
            <person name="He G."/>
            <person name="Johnson J."/>
            <person name="Barry K.W."/>
            <person name="Grigoriev I.V."/>
            <person name="Nagy L."/>
            <person name="Hibbett D."/>
            <person name="Henrissat B."/>
            <person name="Matheny P.B."/>
            <person name="Labbe J."/>
            <person name="Martin F."/>
        </authorList>
    </citation>
    <scope>NUCLEOTIDE SEQUENCE</scope>
    <source>
        <strain evidence="1">EC-137</strain>
    </source>
</reference>
<accession>A0ACB8QUF2</accession>
<feature type="non-terminal residue" evidence="1">
    <location>
        <position position="969"/>
    </location>
</feature>
<dbReference type="Proteomes" id="UP000814128">
    <property type="component" value="Unassembled WGS sequence"/>
</dbReference>
<evidence type="ECO:0000313" key="1">
    <source>
        <dbReference type="EMBL" id="KAI0035071.1"/>
    </source>
</evidence>
<organism evidence="1 2">
    <name type="scientific">Vararia minispora EC-137</name>
    <dbReference type="NCBI Taxonomy" id="1314806"/>
    <lineage>
        <taxon>Eukaryota</taxon>
        <taxon>Fungi</taxon>
        <taxon>Dikarya</taxon>
        <taxon>Basidiomycota</taxon>
        <taxon>Agaricomycotina</taxon>
        <taxon>Agaricomycetes</taxon>
        <taxon>Russulales</taxon>
        <taxon>Lachnocladiaceae</taxon>
        <taxon>Vararia</taxon>
    </lineage>
</organism>